<dbReference type="GO" id="GO:0000166">
    <property type="term" value="F:nucleotide binding"/>
    <property type="evidence" value="ECO:0007669"/>
    <property type="project" value="UniProtKB-KW"/>
</dbReference>
<dbReference type="GO" id="GO:0004497">
    <property type="term" value="F:monooxygenase activity"/>
    <property type="evidence" value="ECO:0007669"/>
    <property type="project" value="InterPro"/>
</dbReference>
<feature type="binding site" evidence="2">
    <location>
        <begin position="50"/>
        <end position="53"/>
    </location>
    <ligand>
        <name>FAD</name>
        <dbReference type="ChEBI" id="CHEBI:57692"/>
    </ligand>
</feature>
<gene>
    <name evidence="3" type="ORF">FHW12_000019</name>
</gene>
<sequence>MTGGERFASTFRVPKARAALPCSAAKMMGIRLGYLEAAMPALHKILIVGGGTAGWLTANYLARTLQIASGRSLSVELVESSDIGILGVGEGTFPSIRGTLSAIGLDEARFVREANATFKQGIRFDHWLKAPDGTGSHHYFHPFSLPSQRERDLELLPYWLLGAAGDGVAFAEAATMQKHVADRSRAPKRATDADYQGRLNYAYHFDAARFAALLARHGRDLGVQHRIATVDEVELDEHGAIACVRTREAGALTADLYVDCTGFRAALIGGALGSKFRSAKDVLFVDRALAIQVPYASADAPIPSYTISTAHEAGWTWDIGLQARRGVGYVYSSAHTDDARAEQVLRSHIGATADGLAARQLRFEAGHRPEQWLRNCVAVGLSAGFVEPLESTGIGLIEMAAYLIAHLLPLDGDMTRVARHFNTLMTRRYERIFDFIKMHYCLSRRTDSAFWADNADPRSIPDALRDQLAMWRSRPPHRLDFVTDVEMFLPASWQFILYGMEYPTDLQPAYALYPHYERARAEFAMIRSLAPRAAADLPDHRALVEHLCARDMTGAAVA</sequence>
<keyword evidence="2" id="KW-0274">FAD</keyword>
<feature type="binding site" evidence="2">
    <location>
        <position position="230"/>
    </location>
    <ligand>
        <name>FAD</name>
        <dbReference type="ChEBI" id="CHEBI:57692"/>
    </ligand>
</feature>
<evidence type="ECO:0000256" key="1">
    <source>
        <dbReference type="PIRSR" id="PIRSR011396-1"/>
    </source>
</evidence>
<feature type="binding site" evidence="2">
    <location>
        <position position="390"/>
    </location>
    <ligand>
        <name>L-tryptophan</name>
        <dbReference type="ChEBI" id="CHEBI:57912"/>
    </ligand>
</feature>
<protein>
    <submittedName>
        <fullName evidence="3">Tryptophan halogenase</fullName>
        <ecNumber evidence="3">1.14.19.9</ecNumber>
    </submittedName>
</protein>
<dbReference type="InterPro" id="IPR036188">
    <property type="entry name" value="FAD/NAD-bd_sf"/>
</dbReference>
<name>A0A839EXE3_9GAMM</name>
<proteinExistence type="predicted"/>
<keyword evidence="4" id="KW-1185">Reference proteome</keyword>
<dbReference type="InterPro" id="IPR006905">
    <property type="entry name" value="Flavin_halogenase"/>
</dbReference>
<dbReference type="RefSeq" id="WP_259392787.1">
    <property type="nucleotide sequence ID" value="NZ_JACGXL010000001.1"/>
</dbReference>
<organism evidence="3 4">
    <name type="scientific">Dokdonella fugitiva</name>
    <dbReference type="NCBI Taxonomy" id="328517"/>
    <lineage>
        <taxon>Bacteria</taxon>
        <taxon>Pseudomonadati</taxon>
        <taxon>Pseudomonadota</taxon>
        <taxon>Gammaproteobacteria</taxon>
        <taxon>Lysobacterales</taxon>
        <taxon>Rhodanobacteraceae</taxon>
        <taxon>Dokdonella</taxon>
    </lineage>
</organism>
<dbReference type="EMBL" id="JACGXL010000001">
    <property type="protein sequence ID" value="MBA8885828.1"/>
    <property type="molecule type" value="Genomic_DNA"/>
</dbReference>
<dbReference type="InterPro" id="IPR050816">
    <property type="entry name" value="Flavin-dep_Halogenase_NPB"/>
</dbReference>
<evidence type="ECO:0000313" key="3">
    <source>
        <dbReference type="EMBL" id="MBA8885828.1"/>
    </source>
</evidence>
<feature type="binding site" evidence="2">
    <location>
        <position position="394"/>
    </location>
    <ligand>
        <name>FAD</name>
        <dbReference type="ChEBI" id="CHEBI:57692"/>
    </ligand>
</feature>
<evidence type="ECO:0000313" key="4">
    <source>
        <dbReference type="Proteomes" id="UP000550401"/>
    </source>
</evidence>
<dbReference type="SUPFAM" id="SSF51905">
    <property type="entry name" value="FAD/NAD(P)-binding domain"/>
    <property type="match status" value="1"/>
</dbReference>
<accession>A0A839EXE3</accession>
<comment type="caution">
    <text evidence="3">The sequence shown here is derived from an EMBL/GenBank/DDBJ whole genome shotgun (WGS) entry which is preliminary data.</text>
</comment>
<keyword evidence="2" id="KW-0547">Nucleotide-binding</keyword>
<dbReference type="Proteomes" id="UP000550401">
    <property type="component" value="Unassembled WGS sequence"/>
</dbReference>
<feature type="binding site" evidence="2">
    <location>
        <position position="119"/>
    </location>
    <ligand>
        <name>7-chloro-L-tryptophan</name>
        <dbReference type="ChEBI" id="CHEBI:58713"/>
    </ligand>
</feature>
<dbReference type="InterPro" id="IPR033856">
    <property type="entry name" value="Trp_halogen"/>
</dbReference>
<dbReference type="EC" id="1.14.19.9" evidence="3"/>
<dbReference type="PIRSF" id="PIRSF011396">
    <property type="entry name" value="Trp_halogenase"/>
    <property type="match status" value="1"/>
</dbReference>
<keyword evidence="2" id="KW-0285">Flavoprotein</keyword>
<reference evidence="3 4" key="1">
    <citation type="submission" date="2020-07" db="EMBL/GenBank/DDBJ databases">
        <title>Genomic Encyclopedia of Type Strains, Phase IV (KMG-V): Genome sequencing to study the core and pangenomes of soil and plant-associated prokaryotes.</title>
        <authorList>
            <person name="Whitman W."/>
        </authorList>
    </citation>
    <scope>NUCLEOTIDE SEQUENCE [LARGE SCALE GENOMIC DNA]</scope>
    <source>
        <strain evidence="3 4">RH2WT43</strain>
    </source>
</reference>
<evidence type="ECO:0000256" key="2">
    <source>
        <dbReference type="PIRSR" id="PIRSR011396-2"/>
    </source>
</evidence>
<dbReference type="AlphaFoldDB" id="A0A839EXE3"/>
<feature type="binding site" evidence="2">
    <location>
        <position position="381"/>
    </location>
    <ligand>
        <name>FAD</name>
        <dbReference type="ChEBI" id="CHEBI:57692"/>
    </ligand>
</feature>
<dbReference type="PANTHER" id="PTHR43747">
    <property type="entry name" value="FAD-BINDING PROTEIN"/>
    <property type="match status" value="1"/>
</dbReference>
<feature type="active site" evidence="1">
    <location>
        <position position="119"/>
    </location>
</feature>
<dbReference type="PANTHER" id="PTHR43747:SF4">
    <property type="entry name" value="FLAVIN-DEPENDENT TRYPTOPHAN HALOGENASE"/>
    <property type="match status" value="1"/>
</dbReference>
<keyword evidence="3" id="KW-0560">Oxidoreductase</keyword>
<dbReference type="Pfam" id="PF04820">
    <property type="entry name" value="Trp_halogenase"/>
    <property type="match status" value="1"/>
</dbReference>
<dbReference type="Gene3D" id="3.50.50.60">
    <property type="entry name" value="FAD/NAD(P)-binding domain"/>
    <property type="match status" value="1"/>
</dbReference>